<organism evidence="5 6">
    <name type="scientific">Gottfriedia endophytica</name>
    <dbReference type="NCBI Taxonomy" id="2820819"/>
    <lineage>
        <taxon>Bacteria</taxon>
        <taxon>Bacillati</taxon>
        <taxon>Bacillota</taxon>
        <taxon>Bacilli</taxon>
        <taxon>Bacillales</taxon>
        <taxon>Bacillaceae</taxon>
        <taxon>Gottfriedia</taxon>
    </lineage>
</organism>
<keyword evidence="3" id="KW-0804">Transcription</keyword>
<evidence type="ECO:0000256" key="3">
    <source>
        <dbReference type="ARBA" id="ARBA00023163"/>
    </source>
</evidence>
<dbReference type="GO" id="GO:0003677">
    <property type="term" value="F:DNA binding"/>
    <property type="evidence" value="ECO:0007669"/>
    <property type="project" value="UniProtKB-KW"/>
</dbReference>
<dbReference type="PANTHER" id="PTHR38445:SF9">
    <property type="entry name" value="HTH-TYPE TRANSCRIPTIONAL REPRESSOR YTRA"/>
    <property type="match status" value="1"/>
</dbReference>
<accession>A0A940SIA5</accession>
<dbReference type="SUPFAM" id="SSF46785">
    <property type="entry name" value="Winged helix' DNA-binding domain"/>
    <property type="match status" value="1"/>
</dbReference>
<comment type="caution">
    <text evidence="5">The sequence shown here is derived from an EMBL/GenBank/DDBJ whole genome shotgun (WGS) entry which is preliminary data.</text>
</comment>
<protein>
    <submittedName>
        <fullName evidence="5">GntR family transcriptional regulator</fullName>
    </submittedName>
</protein>
<evidence type="ECO:0000313" key="5">
    <source>
        <dbReference type="EMBL" id="MBP0724291.1"/>
    </source>
</evidence>
<dbReference type="Gene3D" id="1.10.10.10">
    <property type="entry name" value="Winged helix-like DNA-binding domain superfamily/Winged helix DNA-binding domain"/>
    <property type="match status" value="1"/>
</dbReference>
<reference evidence="5" key="1">
    <citation type="submission" date="2021-04" db="EMBL/GenBank/DDBJ databases">
        <title>Genome seq and assembly of Bacillus sp.</title>
        <authorList>
            <person name="Chhetri G."/>
        </authorList>
    </citation>
    <scope>NUCLEOTIDE SEQUENCE</scope>
    <source>
        <strain evidence="5">RG28</strain>
    </source>
</reference>
<dbReference type="EMBL" id="JAGIYQ010000002">
    <property type="protein sequence ID" value="MBP0724291.1"/>
    <property type="molecule type" value="Genomic_DNA"/>
</dbReference>
<gene>
    <name evidence="5" type="ORF">J5Y03_03715</name>
</gene>
<dbReference type="InterPro" id="IPR000524">
    <property type="entry name" value="Tscrpt_reg_HTH_GntR"/>
</dbReference>
<keyword evidence="2" id="KW-0238">DNA-binding</keyword>
<proteinExistence type="predicted"/>
<keyword evidence="1" id="KW-0805">Transcription regulation</keyword>
<name>A0A940SIA5_9BACI</name>
<sequence length="132" mass="15029">MIISIDAKSPLSIWEQIVFHTKENIVKGILSQGEKLPSVRELATTLVINPNTVSRAYQELERQGIIETIRGKGTFVSDEYHPAPSTETIDKLKIRLHTLLSDCSIEGIKKETIYQWIDSYFIDGKEKKNVKN</sequence>
<evidence type="ECO:0000259" key="4">
    <source>
        <dbReference type="PROSITE" id="PS50949"/>
    </source>
</evidence>
<dbReference type="AlphaFoldDB" id="A0A940SIA5"/>
<dbReference type="Proteomes" id="UP000682134">
    <property type="component" value="Unassembled WGS sequence"/>
</dbReference>
<evidence type="ECO:0000256" key="2">
    <source>
        <dbReference type="ARBA" id="ARBA00023125"/>
    </source>
</evidence>
<dbReference type="Pfam" id="PF00392">
    <property type="entry name" value="GntR"/>
    <property type="match status" value="1"/>
</dbReference>
<feature type="domain" description="HTH gntR-type" evidence="4">
    <location>
        <begin position="11"/>
        <end position="79"/>
    </location>
</feature>
<dbReference type="PANTHER" id="PTHR38445">
    <property type="entry name" value="HTH-TYPE TRANSCRIPTIONAL REPRESSOR YTRA"/>
    <property type="match status" value="1"/>
</dbReference>
<dbReference type="RefSeq" id="WP_209402665.1">
    <property type="nucleotide sequence ID" value="NZ_JAGIYQ010000002.1"/>
</dbReference>
<dbReference type="InterPro" id="IPR036390">
    <property type="entry name" value="WH_DNA-bd_sf"/>
</dbReference>
<dbReference type="GO" id="GO:0003700">
    <property type="term" value="F:DNA-binding transcription factor activity"/>
    <property type="evidence" value="ECO:0007669"/>
    <property type="project" value="InterPro"/>
</dbReference>
<dbReference type="CDD" id="cd07377">
    <property type="entry name" value="WHTH_GntR"/>
    <property type="match status" value="1"/>
</dbReference>
<dbReference type="PROSITE" id="PS50949">
    <property type="entry name" value="HTH_GNTR"/>
    <property type="match status" value="1"/>
</dbReference>
<evidence type="ECO:0000256" key="1">
    <source>
        <dbReference type="ARBA" id="ARBA00023015"/>
    </source>
</evidence>
<evidence type="ECO:0000313" key="6">
    <source>
        <dbReference type="Proteomes" id="UP000682134"/>
    </source>
</evidence>
<dbReference type="SMART" id="SM00345">
    <property type="entry name" value="HTH_GNTR"/>
    <property type="match status" value="1"/>
</dbReference>
<keyword evidence="6" id="KW-1185">Reference proteome</keyword>
<dbReference type="InterPro" id="IPR036388">
    <property type="entry name" value="WH-like_DNA-bd_sf"/>
</dbReference>